<feature type="region of interest" description="Disordered" evidence="1">
    <location>
        <begin position="68"/>
        <end position="104"/>
    </location>
</feature>
<dbReference type="InterPro" id="IPR029063">
    <property type="entry name" value="SAM-dependent_MTases_sf"/>
</dbReference>
<feature type="compositionally biased region" description="Basic residues" evidence="1">
    <location>
        <begin position="82"/>
        <end position="93"/>
    </location>
</feature>
<dbReference type="EMBL" id="HBFR01021653">
    <property type="protein sequence ID" value="CAD8888429.1"/>
    <property type="molecule type" value="Transcribed_RNA"/>
</dbReference>
<evidence type="ECO:0000256" key="1">
    <source>
        <dbReference type="SAM" id="MobiDB-lite"/>
    </source>
</evidence>
<gene>
    <name evidence="2" type="ORF">CHYS00102_LOCUS15627</name>
</gene>
<name>A0A7S1FT23_9STRA</name>
<dbReference type="InterPro" id="IPR050210">
    <property type="entry name" value="tRNA_Adenine-N(6)_MTase"/>
</dbReference>
<dbReference type="PANTHER" id="PTHR47739:SF1">
    <property type="entry name" value="TRNA1(VAL) (ADENINE(37)-N6)-METHYLTRANSFERASE"/>
    <property type="match status" value="1"/>
</dbReference>
<sequence length="482" mass="52496">MADLDVVAAVTETAVHRFVPLSTSLCADAPGWGRVDGSSGSLASDAADGALRRGPTCWKCRGVGLRRAPLRPDPSEEAPMSKRQRRRREKRERRGVPRPSGDPAACPVCGGSGFLLARVPRAPDEGPAVTSPRVPYAERDPRWGPFPRGHDALLEHEASAVEVATRPSWYPRGDEQLCNLVGRWRILQRRRGHRYTTDDVVTAYVAARVYLRGDHDRRAELHVDLGCGIGSVLLMVAWRGTAATDASAGGISRHIGVEAREEAVELARRSAAFNAGTGAAPLAHVQVLRDDFRRIEGLDGPRAVLGPALGADTATPSVGLVTGTPPYFRVDFAISADSDKAAVQATIREGGMPSHDQSAPARCEFRGGVEAYCCAAARLLENNEEAGMFVMCENWVNDRRVREAAKGAGMVIEEVLPVVGKQGRGRLFGVYTMRRKRWEAKDKEKETQTVEHADLVVRDSEAKWTEEYRAVLEEMGIPAKDK</sequence>
<reference evidence="2" key="1">
    <citation type="submission" date="2021-01" db="EMBL/GenBank/DDBJ databases">
        <authorList>
            <person name="Corre E."/>
            <person name="Pelletier E."/>
            <person name="Niang G."/>
            <person name="Scheremetjew M."/>
            <person name="Finn R."/>
            <person name="Kale V."/>
            <person name="Holt S."/>
            <person name="Cochrane G."/>
            <person name="Meng A."/>
            <person name="Brown T."/>
            <person name="Cohen L."/>
        </authorList>
    </citation>
    <scope>NUCLEOTIDE SEQUENCE</scope>
    <source>
        <strain evidence="2">308</strain>
    </source>
</reference>
<organism evidence="2">
    <name type="scientific">Corethron hystrix</name>
    <dbReference type="NCBI Taxonomy" id="216773"/>
    <lineage>
        <taxon>Eukaryota</taxon>
        <taxon>Sar</taxon>
        <taxon>Stramenopiles</taxon>
        <taxon>Ochrophyta</taxon>
        <taxon>Bacillariophyta</taxon>
        <taxon>Coscinodiscophyceae</taxon>
        <taxon>Corethrophycidae</taxon>
        <taxon>Corethrales</taxon>
        <taxon>Corethraceae</taxon>
        <taxon>Corethron</taxon>
    </lineage>
</organism>
<proteinExistence type="predicted"/>
<dbReference type="Gene3D" id="3.40.50.150">
    <property type="entry name" value="Vaccinia Virus protein VP39"/>
    <property type="match status" value="1"/>
</dbReference>
<dbReference type="AlphaFoldDB" id="A0A7S1FT23"/>
<protein>
    <submittedName>
        <fullName evidence="2">Uncharacterized protein</fullName>
    </submittedName>
</protein>
<dbReference type="PANTHER" id="PTHR47739">
    <property type="entry name" value="TRNA1(VAL) (ADENINE(37)-N6)-METHYLTRANSFERASE"/>
    <property type="match status" value="1"/>
</dbReference>
<dbReference type="SUPFAM" id="SSF53335">
    <property type="entry name" value="S-adenosyl-L-methionine-dependent methyltransferases"/>
    <property type="match status" value="1"/>
</dbReference>
<evidence type="ECO:0000313" key="2">
    <source>
        <dbReference type="EMBL" id="CAD8888429.1"/>
    </source>
</evidence>
<accession>A0A7S1FT23</accession>